<evidence type="ECO:0000313" key="7">
    <source>
        <dbReference type="EMBL" id="ABV14315.1"/>
    </source>
</evidence>
<evidence type="ECO:0000256" key="1">
    <source>
        <dbReference type="ARBA" id="ARBA00004561"/>
    </source>
</evidence>
<evidence type="ECO:0000256" key="4">
    <source>
        <dbReference type="ARBA" id="ARBA00023263"/>
    </source>
</evidence>
<proteinExistence type="inferred from homology"/>
<dbReference type="HOGENOM" id="CLU_088965_2_1_6"/>
<comment type="subcellular location">
    <subcellularLocation>
        <location evidence="1">Fimbrium</location>
    </subcellularLocation>
</comment>
<feature type="domain" description="Fimbrial-type adhesion" evidence="6">
    <location>
        <begin position="35"/>
        <end position="200"/>
    </location>
</feature>
<comment type="similarity">
    <text evidence="2">Belongs to the fimbrial protein family.</text>
</comment>
<dbReference type="Gene3D" id="2.60.40.1090">
    <property type="entry name" value="Fimbrial-type adhesion domain"/>
    <property type="match status" value="1"/>
</dbReference>
<dbReference type="GO" id="GO:0009289">
    <property type="term" value="C:pilus"/>
    <property type="evidence" value="ECO:0007669"/>
    <property type="project" value="UniProtKB-SubCell"/>
</dbReference>
<accession>A8ALF2</accession>
<evidence type="ECO:0000256" key="3">
    <source>
        <dbReference type="ARBA" id="ARBA00022729"/>
    </source>
</evidence>
<dbReference type="InterPro" id="IPR036937">
    <property type="entry name" value="Adhesion_dom_fimbrial_sf"/>
</dbReference>
<evidence type="ECO:0000256" key="2">
    <source>
        <dbReference type="ARBA" id="ARBA00006671"/>
    </source>
</evidence>
<dbReference type="GO" id="GO:0043709">
    <property type="term" value="P:cell adhesion involved in single-species biofilm formation"/>
    <property type="evidence" value="ECO:0007669"/>
    <property type="project" value="TreeGrafter"/>
</dbReference>
<keyword evidence="4" id="KW-0281">Fimbrium</keyword>
<feature type="chain" id="PRO_5002716894" description="Fimbrial-type adhesion domain-containing protein" evidence="5">
    <location>
        <begin position="27"/>
        <end position="200"/>
    </location>
</feature>
<sequence>MFIKMALKKYALAAAVLATISSSAFAADADRGTITFHGLVTPNTCNITLKDDPLSSQTTKDFNVTLPTVSVEDFTPGTAADVNSTLGQAKFALSISCADTELQSADAQFDSWGGSSANNEGALVPPTGLQGSATNVSLVLHNDGNTKTDLIKIDHPNNTQSTTLTDGKGELNYTVAYMGPATGVTSGSVQAQVAFTMNYQ</sequence>
<dbReference type="SUPFAM" id="SSF49401">
    <property type="entry name" value="Bacterial adhesins"/>
    <property type="match status" value="1"/>
</dbReference>
<name>A8ALF2_CITK8</name>
<dbReference type="AlphaFoldDB" id="A8ALF2"/>
<dbReference type="NCBIfam" id="NF011835">
    <property type="entry name" value="PRK15307.1"/>
    <property type="match status" value="1"/>
</dbReference>
<dbReference type="Pfam" id="PF00419">
    <property type="entry name" value="Fimbrial"/>
    <property type="match status" value="1"/>
</dbReference>
<dbReference type="PANTHER" id="PTHR33420">
    <property type="entry name" value="FIMBRIAL SUBUNIT ELFA-RELATED"/>
    <property type="match status" value="1"/>
</dbReference>
<evidence type="ECO:0000259" key="6">
    <source>
        <dbReference type="Pfam" id="PF00419"/>
    </source>
</evidence>
<protein>
    <recommendedName>
        <fullName evidence="6">Fimbrial-type adhesion domain-containing protein</fullName>
    </recommendedName>
</protein>
<reference evidence="7 8" key="1">
    <citation type="submission" date="2007-08" db="EMBL/GenBank/DDBJ databases">
        <authorList>
            <consortium name="The Citrobacter koseri Genome Sequencing Project"/>
            <person name="McClelland M."/>
            <person name="Sanderson E.K."/>
            <person name="Porwollik S."/>
            <person name="Spieth J."/>
            <person name="Clifton W.S."/>
            <person name="Latreille P."/>
            <person name="Courtney L."/>
            <person name="Wang C."/>
            <person name="Pepin K."/>
            <person name="Bhonagiri V."/>
            <person name="Nash W."/>
            <person name="Johnson M."/>
            <person name="Thiruvilangam P."/>
            <person name="Wilson R."/>
        </authorList>
    </citation>
    <scope>NUCLEOTIDE SEQUENCE [LARGE SCALE GENOMIC DNA]</scope>
    <source>
        <strain evidence="8">ATCC BAA-895 / CDC 4225-83 / SGSC4696</strain>
    </source>
</reference>
<dbReference type="InterPro" id="IPR008966">
    <property type="entry name" value="Adhesion_dom_sf"/>
</dbReference>
<evidence type="ECO:0000313" key="8">
    <source>
        <dbReference type="Proteomes" id="UP000008148"/>
    </source>
</evidence>
<dbReference type="InterPro" id="IPR050263">
    <property type="entry name" value="Bact_Fimbrial_Adh_Pro"/>
</dbReference>
<organism evidence="7 8">
    <name type="scientific">Citrobacter koseri (strain ATCC BAA-895 / CDC 4225-83 / SGSC4696)</name>
    <dbReference type="NCBI Taxonomy" id="290338"/>
    <lineage>
        <taxon>Bacteria</taxon>
        <taxon>Pseudomonadati</taxon>
        <taxon>Pseudomonadota</taxon>
        <taxon>Gammaproteobacteria</taxon>
        <taxon>Enterobacterales</taxon>
        <taxon>Enterobacteriaceae</taxon>
        <taxon>Citrobacter</taxon>
    </lineage>
</organism>
<dbReference type="InterPro" id="IPR000259">
    <property type="entry name" value="Adhesion_dom_fimbrial"/>
</dbReference>
<feature type="signal peptide" evidence="5">
    <location>
        <begin position="1"/>
        <end position="26"/>
    </location>
</feature>
<keyword evidence="8" id="KW-1185">Reference proteome</keyword>
<evidence type="ECO:0000256" key="5">
    <source>
        <dbReference type="SAM" id="SignalP"/>
    </source>
</evidence>
<dbReference type="EMBL" id="CP000822">
    <property type="protein sequence ID" value="ABV14315.1"/>
    <property type="molecule type" value="Genomic_DNA"/>
</dbReference>
<keyword evidence="3 5" id="KW-0732">Signal</keyword>
<dbReference type="STRING" id="290338.CKO_03231"/>
<gene>
    <name evidence="7" type="ordered locus">CKO_03231</name>
</gene>
<dbReference type="Proteomes" id="UP000008148">
    <property type="component" value="Chromosome"/>
</dbReference>
<dbReference type="PANTHER" id="PTHR33420:SF3">
    <property type="entry name" value="FIMBRIAL SUBUNIT ELFA"/>
    <property type="match status" value="1"/>
</dbReference>
<dbReference type="KEGG" id="cko:CKO_03231"/>